<dbReference type="EMBL" id="JGDM01000051">
    <property type="protein sequence ID" value="EXZ44700.1"/>
    <property type="molecule type" value="Genomic_DNA"/>
</dbReference>
<gene>
    <name evidence="1" type="ORF">M076_2151</name>
</gene>
<reference evidence="1 2" key="1">
    <citation type="submission" date="2014-02" db="EMBL/GenBank/DDBJ databases">
        <authorList>
            <person name="Sears C."/>
            <person name="Carroll K."/>
            <person name="Sack B.R."/>
            <person name="Qadri F."/>
            <person name="Myers L.L."/>
            <person name="Chung G.-T."/>
            <person name="Escheverria P."/>
            <person name="Fraser C.M."/>
            <person name="Sadzewicz L."/>
            <person name="Shefchek K.A."/>
            <person name="Tallon L."/>
            <person name="Das S.P."/>
            <person name="Daugherty S."/>
            <person name="Mongodin E.F."/>
        </authorList>
    </citation>
    <scope>NUCLEOTIDE SEQUENCE [LARGE SCALE GENOMIC DNA]</scope>
    <source>
        <strain evidence="1 2">2-F-2 #4</strain>
    </source>
</reference>
<comment type="caution">
    <text evidence="1">The sequence shown here is derived from an EMBL/GenBank/DDBJ whole genome shotgun (WGS) entry which is preliminary data.</text>
</comment>
<name>A0A015YE21_BACFG</name>
<accession>A0A015YE21</accession>
<evidence type="ECO:0000313" key="2">
    <source>
        <dbReference type="Proteomes" id="UP000022272"/>
    </source>
</evidence>
<evidence type="ECO:0000313" key="1">
    <source>
        <dbReference type="EMBL" id="EXZ44700.1"/>
    </source>
</evidence>
<sequence>MLSSTYPTLTPAANLYENKAEAKSNHILISVNRIVAKSAIFKSSNLVINGDRTVENLKFGWRNLNKKFYFIQDNRDALIKDYKWTNYTIQDFARGVDAINVYTSNSHL</sequence>
<dbReference type="AlphaFoldDB" id="A0A015YE21"/>
<dbReference type="PATRIC" id="fig|1339280.3.peg.2067"/>
<protein>
    <submittedName>
        <fullName evidence="1">Putative lipo domain protein</fullName>
    </submittedName>
</protein>
<organism evidence="1 2">
    <name type="scientific">Bacteroides fragilis str. 2-F-2 #4</name>
    <dbReference type="NCBI Taxonomy" id="1339280"/>
    <lineage>
        <taxon>Bacteria</taxon>
        <taxon>Pseudomonadati</taxon>
        <taxon>Bacteroidota</taxon>
        <taxon>Bacteroidia</taxon>
        <taxon>Bacteroidales</taxon>
        <taxon>Bacteroidaceae</taxon>
        <taxon>Bacteroides</taxon>
    </lineage>
</organism>
<proteinExistence type="predicted"/>
<dbReference type="Proteomes" id="UP000022272">
    <property type="component" value="Unassembled WGS sequence"/>
</dbReference>